<dbReference type="InterPro" id="IPR000847">
    <property type="entry name" value="LysR_HTH_N"/>
</dbReference>
<gene>
    <name evidence="6" type="ORF">AX660_22380</name>
</gene>
<dbReference type="SUPFAM" id="SSF46785">
    <property type="entry name" value="Winged helix' DNA-binding domain"/>
    <property type="match status" value="1"/>
</dbReference>
<accession>A0A148KMB3</accession>
<dbReference type="Gene3D" id="1.10.10.10">
    <property type="entry name" value="Winged helix-like DNA-binding domain superfamily/Winged helix DNA-binding domain"/>
    <property type="match status" value="1"/>
</dbReference>
<dbReference type="CDD" id="cd08417">
    <property type="entry name" value="PBP2_Nitroaromatics_like"/>
    <property type="match status" value="1"/>
</dbReference>
<evidence type="ECO:0000313" key="7">
    <source>
        <dbReference type="Proteomes" id="UP000070299"/>
    </source>
</evidence>
<keyword evidence="7" id="KW-1185">Reference proteome</keyword>
<dbReference type="InterPro" id="IPR050389">
    <property type="entry name" value="LysR-type_TF"/>
</dbReference>
<dbReference type="GO" id="GO:0003700">
    <property type="term" value="F:DNA-binding transcription factor activity"/>
    <property type="evidence" value="ECO:0007669"/>
    <property type="project" value="InterPro"/>
</dbReference>
<sequence length="309" mass="34594">MLESNNINKLDLNLLKIFESIYQEQNMSRTAEALHITPSAVSHALKRLREALNDPLFVRSNNQMLPTSACQRMAPLIIDNLSRLRQILQHWGNFVPTSSQHHFRLGLHYALEPSILPLLAALLSKAAPNTSFASIKIERANLTRALAAGHIDVAFDVALPIKPPVLHKKLLSDEFSVMMRANHPLANNLSTASYLAARHIGVSNRPSGAAVEDILLQQQGLVRQINIRCQNFHAAKAIVAESDLLLTIPHRLAVQLIVETDSSSNVTLVDLPLKLAALETHLYWHMQTEQDEALSWFRQQIESLFALRF</sequence>
<evidence type="ECO:0000259" key="5">
    <source>
        <dbReference type="PROSITE" id="PS50931"/>
    </source>
</evidence>
<name>A0A148KMB3_9ALTE</name>
<dbReference type="InterPro" id="IPR037402">
    <property type="entry name" value="YidZ_PBP2"/>
</dbReference>
<comment type="caution">
    <text evidence="6">The sequence shown here is derived from an EMBL/GenBank/DDBJ whole genome shotgun (WGS) entry which is preliminary data.</text>
</comment>
<dbReference type="InterPro" id="IPR036388">
    <property type="entry name" value="WH-like_DNA-bd_sf"/>
</dbReference>
<dbReference type="RefSeq" id="WP_068380986.1">
    <property type="nucleotide sequence ID" value="NZ_LSNE01000011.1"/>
</dbReference>
<dbReference type="PROSITE" id="PS50931">
    <property type="entry name" value="HTH_LYSR"/>
    <property type="match status" value="1"/>
</dbReference>
<dbReference type="Pfam" id="PF03466">
    <property type="entry name" value="LysR_substrate"/>
    <property type="match status" value="1"/>
</dbReference>
<evidence type="ECO:0000256" key="3">
    <source>
        <dbReference type="ARBA" id="ARBA00023125"/>
    </source>
</evidence>
<protein>
    <submittedName>
        <fullName evidence="6">LysR family transcriptional regulator</fullName>
    </submittedName>
</protein>
<proteinExistence type="inferred from homology"/>
<evidence type="ECO:0000256" key="2">
    <source>
        <dbReference type="ARBA" id="ARBA00023015"/>
    </source>
</evidence>
<keyword evidence="3" id="KW-0238">DNA-binding</keyword>
<dbReference type="InterPro" id="IPR036390">
    <property type="entry name" value="WH_DNA-bd_sf"/>
</dbReference>
<dbReference type="AlphaFoldDB" id="A0A148KMB3"/>
<dbReference type="Proteomes" id="UP000070299">
    <property type="component" value="Unassembled WGS sequence"/>
</dbReference>
<evidence type="ECO:0000256" key="1">
    <source>
        <dbReference type="ARBA" id="ARBA00009437"/>
    </source>
</evidence>
<dbReference type="Pfam" id="PF00126">
    <property type="entry name" value="HTH_1"/>
    <property type="match status" value="1"/>
</dbReference>
<comment type="similarity">
    <text evidence="1">Belongs to the LysR transcriptional regulatory family.</text>
</comment>
<dbReference type="STRING" id="1799789.AX660_22380"/>
<keyword evidence="2" id="KW-0805">Transcription regulation</keyword>
<organism evidence="6 7">
    <name type="scientific">Paraglaciecola hydrolytica</name>
    <dbReference type="NCBI Taxonomy" id="1799789"/>
    <lineage>
        <taxon>Bacteria</taxon>
        <taxon>Pseudomonadati</taxon>
        <taxon>Pseudomonadota</taxon>
        <taxon>Gammaproteobacteria</taxon>
        <taxon>Alteromonadales</taxon>
        <taxon>Alteromonadaceae</taxon>
        <taxon>Paraglaciecola</taxon>
    </lineage>
</organism>
<dbReference type="PANTHER" id="PTHR30118:SF15">
    <property type="entry name" value="TRANSCRIPTIONAL REGULATORY PROTEIN"/>
    <property type="match status" value="1"/>
</dbReference>
<keyword evidence="4" id="KW-0804">Transcription</keyword>
<dbReference type="Gene3D" id="3.40.190.10">
    <property type="entry name" value="Periplasmic binding protein-like II"/>
    <property type="match status" value="2"/>
</dbReference>
<dbReference type="InterPro" id="IPR005119">
    <property type="entry name" value="LysR_subst-bd"/>
</dbReference>
<dbReference type="GO" id="GO:0003677">
    <property type="term" value="F:DNA binding"/>
    <property type="evidence" value="ECO:0007669"/>
    <property type="project" value="UniProtKB-KW"/>
</dbReference>
<reference evidence="7" key="1">
    <citation type="submission" date="2016-02" db="EMBL/GenBank/DDBJ databases">
        <authorList>
            <person name="Schultz-Johansen M."/>
            <person name="Glaring M.A."/>
            <person name="Bech P.K."/>
            <person name="Stougaard P."/>
        </authorList>
    </citation>
    <scope>NUCLEOTIDE SEQUENCE [LARGE SCALE GENOMIC DNA]</scope>
    <source>
        <strain evidence="7">S66</strain>
    </source>
</reference>
<evidence type="ECO:0000313" key="6">
    <source>
        <dbReference type="EMBL" id="KXI27463.1"/>
    </source>
</evidence>
<feature type="domain" description="HTH lysR-type" evidence="5">
    <location>
        <begin position="10"/>
        <end position="67"/>
    </location>
</feature>
<dbReference type="SUPFAM" id="SSF53850">
    <property type="entry name" value="Periplasmic binding protein-like II"/>
    <property type="match status" value="1"/>
</dbReference>
<dbReference type="PANTHER" id="PTHR30118">
    <property type="entry name" value="HTH-TYPE TRANSCRIPTIONAL REGULATOR LEUO-RELATED"/>
    <property type="match status" value="1"/>
</dbReference>
<evidence type="ECO:0000256" key="4">
    <source>
        <dbReference type="ARBA" id="ARBA00023163"/>
    </source>
</evidence>
<dbReference type="EMBL" id="LSNE01000011">
    <property type="protein sequence ID" value="KXI27463.1"/>
    <property type="molecule type" value="Genomic_DNA"/>
</dbReference>
<dbReference type="OrthoDB" id="8720143at2"/>